<dbReference type="OrthoDB" id="6617087at2"/>
<reference evidence="1 2" key="1">
    <citation type="submission" date="2015-06" db="EMBL/GenBank/DDBJ databases">
        <title>Genome sequencing of Cronobacter sp. strain DJ34 isolated from petroleum contaminated sludge of Duliajan Oil Fields, Assam, India.</title>
        <authorList>
            <person name="Pal S."/>
            <person name="Banerjee T.D."/>
            <person name="Roy A."/>
            <person name="Sar P."/>
            <person name="Kazy S.K."/>
        </authorList>
    </citation>
    <scope>NUCLEOTIDE SEQUENCE [LARGE SCALE GENOMIC DNA]</scope>
    <source>
        <strain evidence="1 2">DJ34</strain>
    </source>
</reference>
<sequence>MKKYLFYSSDITVNVYEKAKLTADEKKRLAAQGMRKLPFEASAEDEAEAVEKMLNHFRENTEALKEFAKDYAIASALAGLVFLA</sequence>
<proteinExistence type="predicted"/>
<dbReference type="EMBL" id="LFEJ01000013">
    <property type="protein sequence ID" value="KMV34896.1"/>
    <property type="molecule type" value="Genomic_DNA"/>
</dbReference>
<protein>
    <submittedName>
        <fullName evidence="1">Uncharacterized protein</fullName>
    </submittedName>
</protein>
<evidence type="ECO:0000313" key="1">
    <source>
        <dbReference type="EMBL" id="KMV34896.1"/>
    </source>
</evidence>
<dbReference type="Proteomes" id="UP000037315">
    <property type="component" value="Unassembled WGS sequence"/>
</dbReference>
<dbReference type="AlphaFoldDB" id="A0A0J8VNY0"/>
<organism evidence="1 2">
    <name type="scientific">Franconibacter pulveris</name>
    <dbReference type="NCBI Taxonomy" id="435910"/>
    <lineage>
        <taxon>Bacteria</taxon>
        <taxon>Pseudomonadati</taxon>
        <taxon>Pseudomonadota</taxon>
        <taxon>Gammaproteobacteria</taxon>
        <taxon>Enterobacterales</taxon>
        <taxon>Enterobacteriaceae</taxon>
        <taxon>Franconibacter</taxon>
    </lineage>
</organism>
<dbReference type="RefSeq" id="WP_048887824.1">
    <property type="nucleotide sequence ID" value="NZ_LFEJ01000013.1"/>
</dbReference>
<evidence type="ECO:0000313" key="2">
    <source>
        <dbReference type="Proteomes" id="UP000037315"/>
    </source>
</evidence>
<comment type="caution">
    <text evidence="1">The sequence shown here is derived from an EMBL/GenBank/DDBJ whole genome shotgun (WGS) entry which is preliminary data.</text>
</comment>
<dbReference type="PATRIC" id="fig|1656095.3.peg.4434"/>
<dbReference type="STRING" id="1121863.GCA_000621185_03968"/>
<gene>
    <name evidence="1" type="ORF">ACH50_09050</name>
</gene>
<name>A0A0J8VNY0_9ENTR</name>
<accession>A0A0J8VNY0</accession>
<keyword evidence="2" id="KW-1185">Reference proteome</keyword>